<evidence type="ECO:0000256" key="6">
    <source>
        <dbReference type="ARBA" id="ARBA00022801"/>
    </source>
</evidence>
<dbReference type="OrthoDB" id="5568266at2"/>
<gene>
    <name evidence="9" type="ORF">FJQ89_26055</name>
</gene>
<reference evidence="9 10" key="1">
    <citation type="submission" date="2019-06" db="EMBL/GenBank/DDBJ databases">
        <title>Complete genome sequence of Janthinobacterium sp. SNU WT3 isolated from diseased rainbow trout.</title>
        <authorList>
            <person name="Oh W.T."/>
            <person name="Park S.C."/>
        </authorList>
    </citation>
    <scope>NUCLEOTIDE SEQUENCE [LARGE SCALE GENOMIC DNA]</scope>
    <source>
        <strain evidence="9 10">SNU WT3</strain>
    </source>
</reference>
<evidence type="ECO:0000259" key="8">
    <source>
        <dbReference type="Pfam" id="PF05840"/>
    </source>
</evidence>
<evidence type="ECO:0000313" key="9">
    <source>
        <dbReference type="EMBL" id="QDG73501.1"/>
    </source>
</evidence>
<dbReference type="Pfam" id="PF05840">
    <property type="entry name" value="Phage_GPA"/>
    <property type="match status" value="1"/>
</dbReference>
<feature type="domain" description="Replication gene A protein-like" evidence="8">
    <location>
        <begin position="60"/>
        <end position="346"/>
    </location>
</feature>
<dbReference type="GO" id="GO:0006260">
    <property type="term" value="P:DNA replication"/>
    <property type="evidence" value="ECO:0007669"/>
    <property type="project" value="UniProtKB-KW"/>
</dbReference>
<dbReference type="InterPro" id="IPR008766">
    <property type="entry name" value="Replication_gene_A-like"/>
</dbReference>
<evidence type="ECO:0000256" key="7">
    <source>
        <dbReference type="SAM" id="MobiDB-lite"/>
    </source>
</evidence>
<keyword evidence="4" id="KW-0540">Nuclease</keyword>
<evidence type="ECO:0000256" key="2">
    <source>
        <dbReference type="ARBA" id="ARBA00009260"/>
    </source>
</evidence>
<evidence type="ECO:0000256" key="3">
    <source>
        <dbReference type="ARBA" id="ARBA00022705"/>
    </source>
</evidence>
<sequence length="593" mass="65891">MLSMGIPSRMAAAVQSMFGGLNVPRQRVVDAVLADDQRLPLADSNGAMTGPGAISVAALQAARECYEVCARLHDEHAIKAAIDAICARRGVLPPDDKKTIGGYIARAADHAWWRRALRKELMRRFEHTSIQLGLTYVRADPYVSRETCLAQAAQNEANQKALAAVTAINEHGDVYSLAELAALGMGNKTLRRGELMLRIRGFEEVADKMRHVGMFWTVTCPSKYHSVGGTNAKYTEFGSPTPRAAQAYLADVWKRIRSSLHRRGIRPYGFRIAEPHTDGCPHWHMLLFVAPEHQTAMECVISAYAMHEDRDEPGAIKNRVKLVRIEAGKGTAAGYIAKYVSKNIDGAGVGDHKVFEDGRTYVIAPDMFGNMEFTASQRVTYWSQVWGIRQFQQIGGVPVGVWREFRRLSEESVRNAPEPIREAYQAAQKVESDNPAIAQRADFARFIRAMGGPTVGRQAAIQIAKRVEGVEGRYEQVEAHRPVGVYLAAQPHAVYESTRYRWTIDRAGVALAVPRTGVNNCSRPAWAKKNPIENPIGKNKNFAPSFYVGRSFDREGAPCARIDTEAIYLHHKKRQPGGPSAHLAHLQRKYKKE</sequence>
<keyword evidence="10" id="KW-1185">Reference proteome</keyword>
<dbReference type="GO" id="GO:0016787">
    <property type="term" value="F:hydrolase activity"/>
    <property type="evidence" value="ECO:0007669"/>
    <property type="project" value="UniProtKB-KW"/>
</dbReference>
<keyword evidence="6" id="KW-0378">Hydrolase</keyword>
<dbReference type="GO" id="GO:0004519">
    <property type="term" value="F:endonuclease activity"/>
    <property type="evidence" value="ECO:0007669"/>
    <property type="project" value="UniProtKB-KW"/>
</dbReference>
<accession>A0A4Y6RKK2</accession>
<evidence type="ECO:0000256" key="4">
    <source>
        <dbReference type="ARBA" id="ARBA00022722"/>
    </source>
</evidence>
<evidence type="ECO:0000256" key="5">
    <source>
        <dbReference type="ARBA" id="ARBA00022759"/>
    </source>
</evidence>
<dbReference type="AlphaFoldDB" id="A0A4Y6RKK2"/>
<dbReference type="Proteomes" id="UP000316665">
    <property type="component" value="Chromosome"/>
</dbReference>
<organism evidence="9 10">
    <name type="scientific">Janthinobacterium tructae</name>
    <dbReference type="NCBI Taxonomy" id="2590869"/>
    <lineage>
        <taxon>Bacteria</taxon>
        <taxon>Pseudomonadati</taxon>
        <taxon>Pseudomonadota</taxon>
        <taxon>Betaproteobacteria</taxon>
        <taxon>Burkholderiales</taxon>
        <taxon>Oxalobacteraceae</taxon>
        <taxon>Janthinobacterium</taxon>
    </lineage>
</organism>
<protein>
    <submittedName>
        <fullName evidence="9">Replication endonuclease</fullName>
    </submittedName>
</protein>
<name>A0A4Y6RKK2_9BURK</name>
<proteinExistence type="inferred from homology"/>
<evidence type="ECO:0000256" key="1">
    <source>
        <dbReference type="ARBA" id="ARBA00003293"/>
    </source>
</evidence>
<comment type="function">
    <text evidence="1">Possible endonuclease which induces a single-strand cut and initiates DNA replication.</text>
</comment>
<keyword evidence="3" id="KW-0235">DNA replication</keyword>
<evidence type="ECO:0000313" key="10">
    <source>
        <dbReference type="Proteomes" id="UP000316665"/>
    </source>
</evidence>
<keyword evidence="5 9" id="KW-0255">Endonuclease</keyword>
<feature type="region of interest" description="Disordered" evidence="7">
    <location>
        <begin position="573"/>
        <end position="593"/>
    </location>
</feature>
<comment type="similarity">
    <text evidence="2">Belongs to the phage GPA family.</text>
</comment>
<dbReference type="RefSeq" id="WP_141172276.1">
    <property type="nucleotide sequence ID" value="NZ_CP041185.1"/>
</dbReference>
<dbReference type="KEGG" id="jas:FJQ89_26055"/>
<dbReference type="EMBL" id="CP041185">
    <property type="protein sequence ID" value="QDG73501.1"/>
    <property type="molecule type" value="Genomic_DNA"/>
</dbReference>